<evidence type="ECO:0000313" key="11">
    <source>
        <dbReference type="Proteomes" id="UP000048984"/>
    </source>
</evidence>
<sequence length="462" mass="49907">MDRSIVSEPAGKADEAFSPLLAAASILIVDDEPGMRNFMMRMLAPRCRRVEEAADTVAAQRLIDAAPFDLVILDNVMAGRTGIEWLGELRQGGFFGEVVLITAFADLETAIQALRAGASDFVLKPARANQILNAVARALDRARLRRENFVLRRQLAAQPVTSAGTGGIVGRSAAIVQLRAVVARAAPLPTTVLITGESGTGKEVTARALHFGSPRADKPFVPVNCAAIPPDMLESELFGHLKGAFTGATAAREGLFSYAQGGTLFLDEIGELPLAMQSKLLRVIEDKRVRPVGAEREAPIDIRLVAATNAELPAAVAAGRFRQDLFYRLNVLSIPIPPLRDRIEDIEPLARLFMSDLSERLGMPPLALTPEVLSDLETYRWPGNARELRSVIERSLIIGSFPGDLVAGATRRRPASEETLEAIEKNHVLAVLEAVGGNKAEAARRLGVSRKTLDRKVAVWNA</sequence>
<dbReference type="AlphaFoldDB" id="A0A0N8GF48"/>
<evidence type="ECO:0000259" key="9">
    <source>
        <dbReference type="PROSITE" id="PS50110"/>
    </source>
</evidence>
<keyword evidence="4" id="KW-0805">Transcription regulation</keyword>
<dbReference type="GO" id="GO:0043565">
    <property type="term" value="F:sequence-specific DNA binding"/>
    <property type="evidence" value="ECO:0007669"/>
    <property type="project" value="InterPro"/>
</dbReference>
<keyword evidence="11" id="KW-1185">Reference proteome</keyword>
<keyword evidence="2" id="KW-0067">ATP-binding</keyword>
<dbReference type="SUPFAM" id="SSF52540">
    <property type="entry name" value="P-loop containing nucleoside triphosphate hydrolases"/>
    <property type="match status" value="1"/>
</dbReference>
<dbReference type="SMART" id="SM00448">
    <property type="entry name" value="REC"/>
    <property type="match status" value="1"/>
</dbReference>
<dbReference type="GO" id="GO:0005524">
    <property type="term" value="F:ATP binding"/>
    <property type="evidence" value="ECO:0007669"/>
    <property type="project" value="UniProtKB-KW"/>
</dbReference>
<name>A0A0N8GF48_9HYPH</name>
<dbReference type="PROSITE" id="PS00676">
    <property type="entry name" value="SIGMA54_INTERACT_2"/>
    <property type="match status" value="1"/>
</dbReference>
<evidence type="ECO:0000259" key="8">
    <source>
        <dbReference type="PROSITE" id="PS50045"/>
    </source>
</evidence>
<dbReference type="InterPro" id="IPR009057">
    <property type="entry name" value="Homeodomain-like_sf"/>
</dbReference>
<gene>
    <name evidence="10" type="ORF">ABB55_14780</name>
</gene>
<dbReference type="InterPro" id="IPR011006">
    <property type="entry name" value="CheY-like_superfamily"/>
</dbReference>
<dbReference type="Gene3D" id="1.10.10.60">
    <property type="entry name" value="Homeodomain-like"/>
    <property type="match status" value="1"/>
</dbReference>
<dbReference type="PROSITE" id="PS50045">
    <property type="entry name" value="SIGMA54_INTERACT_4"/>
    <property type="match status" value="1"/>
</dbReference>
<dbReference type="InterPro" id="IPR002078">
    <property type="entry name" value="Sigma_54_int"/>
</dbReference>
<dbReference type="SUPFAM" id="SSF46689">
    <property type="entry name" value="Homeodomain-like"/>
    <property type="match status" value="1"/>
</dbReference>
<dbReference type="GO" id="GO:0006355">
    <property type="term" value="P:regulation of DNA-templated transcription"/>
    <property type="evidence" value="ECO:0007669"/>
    <property type="project" value="InterPro"/>
</dbReference>
<dbReference type="PANTHER" id="PTHR32071">
    <property type="entry name" value="TRANSCRIPTIONAL REGULATORY PROTEIN"/>
    <property type="match status" value="1"/>
</dbReference>
<feature type="domain" description="Sigma-54 factor interaction" evidence="8">
    <location>
        <begin position="168"/>
        <end position="397"/>
    </location>
</feature>
<dbReference type="Proteomes" id="UP000048984">
    <property type="component" value="Unassembled WGS sequence"/>
</dbReference>
<keyword evidence="5" id="KW-0010">Activator</keyword>
<reference evidence="10 11" key="1">
    <citation type="submission" date="2015-09" db="EMBL/GenBank/DDBJ databases">
        <authorList>
            <consortium name="Swine Surveillance"/>
        </authorList>
    </citation>
    <scope>NUCLEOTIDE SEQUENCE [LARGE SCALE GENOMIC DNA]</scope>
    <source>
        <strain evidence="10 11">16</strain>
    </source>
</reference>
<evidence type="ECO:0000256" key="3">
    <source>
        <dbReference type="ARBA" id="ARBA00023012"/>
    </source>
</evidence>
<accession>A0A0N8GF48</accession>
<dbReference type="InterPro" id="IPR027417">
    <property type="entry name" value="P-loop_NTPase"/>
</dbReference>
<evidence type="ECO:0000256" key="6">
    <source>
        <dbReference type="ARBA" id="ARBA00023163"/>
    </source>
</evidence>
<keyword evidence="3" id="KW-0902">Two-component regulatory system</keyword>
<dbReference type="SUPFAM" id="SSF52172">
    <property type="entry name" value="CheY-like"/>
    <property type="match status" value="1"/>
</dbReference>
<evidence type="ECO:0000313" key="10">
    <source>
        <dbReference type="EMBL" id="KPL53321.1"/>
    </source>
</evidence>
<organism evidence="10 11">
    <name type="scientific">Prosthecodimorpha hirschii</name>
    <dbReference type="NCBI Taxonomy" id="665126"/>
    <lineage>
        <taxon>Bacteria</taxon>
        <taxon>Pseudomonadati</taxon>
        <taxon>Pseudomonadota</taxon>
        <taxon>Alphaproteobacteria</taxon>
        <taxon>Hyphomicrobiales</taxon>
        <taxon>Ancalomicrobiaceae</taxon>
        <taxon>Prosthecodimorpha</taxon>
    </lineage>
</organism>
<dbReference type="InterPro" id="IPR025943">
    <property type="entry name" value="Sigma_54_int_dom_ATP-bd_2"/>
</dbReference>
<dbReference type="CDD" id="cd00009">
    <property type="entry name" value="AAA"/>
    <property type="match status" value="1"/>
</dbReference>
<dbReference type="Gene3D" id="3.40.50.2300">
    <property type="match status" value="1"/>
</dbReference>
<dbReference type="SMART" id="SM00382">
    <property type="entry name" value="AAA"/>
    <property type="match status" value="1"/>
</dbReference>
<dbReference type="PROSITE" id="PS50110">
    <property type="entry name" value="RESPONSE_REGULATORY"/>
    <property type="match status" value="1"/>
</dbReference>
<keyword evidence="1" id="KW-0547">Nucleotide-binding</keyword>
<dbReference type="Pfam" id="PF00072">
    <property type="entry name" value="Response_reg"/>
    <property type="match status" value="1"/>
</dbReference>
<dbReference type="RefSeq" id="WP_054359486.1">
    <property type="nucleotide sequence ID" value="NZ_JAPCYQ010000001.1"/>
</dbReference>
<dbReference type="Pfam" id="PF02954">
    <property type="entry name" value="HTH_8"/>
    <property type="match status" value="1"/>
</dbReference>
<dbReference type="CDD" id="cd00156">
    <property type="entry name" value="REC"/>
    <property type="match status" value="1"/>
</dbReference>
<dbReference type="EMBL" id="LJYW01000001">
    <property type="protein sequence ID" value="KPL53321.1"/>
    <property type="molecule type" value="Genomic_DNA"/>
</dbReference>
<feature type="modified residue" description="4-aspartylphosphate" evidence="7">
    <location>
        <position position="74"/>
    </location>
</feature>
<dbReference type="Gene3D" id="1.10.8.60">
    <property type="match status" value="1"/>
</dbReference>
<dbReference type="InterPro" id="IPR002197">
    <property type="entry name" value="HTH_Fis"/>
</dbReference>
<evidence type="ECO:0000256" key="4">
    <source>
        <dbReference type="ARBA" id="ARBA00023015"/>
    </source>
</evidence>
<dbReference type="InterPro" id="IPR003593">
    <property type="entry name" value="AAA+_ATPase"/>
</dbReference>
<dbReference type="Pfam" id="PF25601">
    <property type="entry name" value="AAA_lid_14"/>
    <property type="match status" value="1"/>
</dbReference>
<dbReference type="STRING" id="665126.ABB55_14780"/>
<feature type="domain" description="Response regulatory" evidence="9">
    <location>
        <begin position="25"/>
        <end position="139"/>
    </location>
</feature>
<dbReference type="PANTHER" id="PTHR32071:SF91">
    <property type="entry name" value="TUNGSTATE-RESPONSIVE TWO COMPONENT SIGMA54-DEPENDENT SIGNAL TRANSDUCTION SYSTEM RESPONSE REGULATOR FIS FAMILY"/>
    <property type="match status" value="1"/>
</dbReference>
<proteinExistence type="predicted"/>
<protein>
    <submittedName>
        <fullName evidence="10">Fis family transcriptional regulator</fullName>
    </submittedName>
</protein>
<dbReference type="GO" id="GO:0000160">
    <property type="term" value="P:phosphorelay signal transduction system"/>
    <property type="evidence" value="ECO:0007669"/>
    <property type="project" value="UniProtKB-KW"/>
</dbReference>
<reference evidence="10 11" key="2">
    <citation type="submission" date="2015-10" db="EMBL/GenBank/DDBJ databases">
        <title>Draft Genome Sequence of Prosthecomicrobium hirschii ATCC 27832.</title>
        <authorList>
            <person name="Daniel J."/>
            <person name="Givan S.A."/>
            <person name="Brun Y.V."/>
            <person name="Brown P.J."/>
        </authorList>
    </citation>
    <scope>NUCLEOTIDE SEQUENCE [LARGE SCALE GENOMIC DNA]</scope>
    <source>
        <strain evidence="10 11">16</strain>
    </source>
</reference>
<evidence type="ECO:0000256" key="5">
    <source>
        <dbReference type="ARBA" id="ARBA00023159"/>
    </source>
</evidence>
<evidence type="ECO:0000256" key="1">
    <source>
        <dbReference type="ARBA" id="ARBA00022741"/>
    </source>
</evidence>
<dbReference type="Pfam" id="PF00158">
    <property type="entry name" value="Sigma54_activat"/>
    <property type="match status" value="1"/>
</dbReference>
<dbReference type="InterPro" id="IPR001789">
    <property type="entry name" value="Sig_transdc_resp-reg_receiver"/>
</dbReference>
<keyword evidence="7" id="KW-0597">Phosphoprotein</keyword>
<evidence type="ECO:0000256" key="7">
    <source>
        <dbReference type="PROSITE-ProRule" id="PRU00169"/>
    </source>
</evidence>
<dbReference type="Gene3D" id="3.40.50.300">
    <property type="entry name" value="P-loop containing nucleotide triphosphate hydrolases"/>
    <property type="match status" value="1"/>
</dbReference>
<dbReference type="InterPro" id="IPR058031">
    <property type="entry name" value="AAA_lid_NorR"/>
</dbReference>
<keyword evidence="6" id="KW-0804">Transcription</keyword>
<dbReference type="PRINTS" id="PR01590">
    <property type="entry name" value="HTHFIS"/>
</dbReference>
<evidence type="ECO:0000256" key="2">
    <source>
        <dbReference type="ARBA" id="ARBA00022840"/>
    </source>
</evidence>
<comment type="caution">
    <text evidence="10">The sequence shown here is derived from an EMBL/GenBank/DDBJ whole genome shotgun (WGS) entry which is preliminary data.</text>
</comment>
<dbReference type="FunFam" id="3.40.50.300:FF:000006">
    <property type="entry name" value="DNA-binding transcriptional regulator NtrC"/>
    <property type="match status" value="1"/>
</dbReference>